<organism evidence="8 9">
    <name type="scientific">Pseudobdellovibrio exovorus JSS</name>
    <dbReference type="NCBI Taxonomy" id="1184267"/>
    <lineage>
        <taxon>Bacteria</taxon>
        <taxon>Pseudomonadati</taxon>
        <taxon>Bdellovibrionota</taxon>
        <taxon>Bdellovibrionia</taxon>
        <taxon>Bdellovibrionales</taxon>
        <taxon>Pseudobdellovibrionaceae</taxon>
        <taxon>Pseudobdellovibrio</taxon>
    </lineage>
</organism>
<dbReference type="RefSeq" id="WP_015468878.1">
    <property type="nucleotide sequence ID" value="NC_020813.1"/>
</dbReference>
<keyword evidence="4 7" id="KW-0812">Transmembrane</keyword>
<accession>M4V5C6</accession>
<evidence type="ECO:0000256" key="3">
    <source>
        <dbReference type="ARBA" id="ARBA00022475"/>
    </source>
</evidence>
<evidence type="ECO:0000256" key="5">
    <source>
        <dbReference type="ARBA" id="ARBA00022989"/>
    </source>
</evidence>
<dbReference type="KEGG" id="bex:A11Q_168"/>
<evidence type="ECO:0000256" key="2">
    <source>
        <dbReference type="ARBA" id="ARBA00010388"/>
    </source>
</evidence>
<feature type="transmembrane region" description="Helical" evidence="7">
    <location>
        <begin position="25"/>
        <end position="46"/>
    </location>
</feature>
<keyword evidence="5 7" id="KW-1133">Transmembrane helix</keyword>
<proteinExistence type="inferred from homology"/>
<dbReference type="InterPro" id="IPR050601">
    <property type="entry name" value="CPA3_antiporter_subunitC"/>
</dbReference>
<dbReference type="PANTHER" id="PTHR34583">
    <property type="entry name" value="ANTIPORTER SUBUNIT MNHC2-RELATED"/>
    <property type="match status" value="1"/>
</dbReference>
<evidence type="ECO:0000256" key="7">
    <source>
        <dbReference type="SAM" id="Phobius"/>
    </source>
</evidence>
<dbReference type="OrthoDB" id="5298235at2"/>
<evidence type="ECO:0000256" key="6">
    <source>
        <dbReference type="ARBA" id="ARBA00023136"/>
    </source>
</evidence>
<feature type="transmembrane region" description="Helical" evidence="7">
    <location>
        <begin position="75"/>
        <end position="95"/>
    </location>
</feature>
<dbReference type="HOGENOM" id="CLU_082058_3_1_7"/>
<evidence type="ECO:0000256" key="1">
    <source>
        <dbReference type="ARBA" id="ARBA00004651"/>
    </source>
</evidence>
<evidence type="ECO:0000313" key="9">
    <source>
        <dbReference type="Proteomes" id="UP000012040"/>
    </source>
</evidence>
<keyword evidence="6 7" id="KW-0472">Membrane</keyword>
<dbReference type="Pfam" id="PF00420">
    <property type="entry name" value="Oxidored_q2"/>
    <property type="match status" value="1"/>
</dbReference>
<protein>
    <submittedName>
        <fullName evidence="8">Multisubunit Na+/H+ antiporter</fullName>
    </submittedName>
</protein>
<dbReference type="GO" id="GO:0005886">
    <property type="term" value="C:plasma membrane"/>
    <property type="evidence" value="ECO:0007669"/>
    <property type="project" value="UniProtKB-SubCell"/>
</dbReference>
<gene>
    <name evidence="8" type="ORF">A11Q_168</name>
</gene>
<reference evidence="8 9" key="1">
    <citation type="journal article" date="2013" name="ISME J.">
        <title>By their genes ye shall know them: genomic signatures of predatory bacteria.</title>
        <authorList>
            <person name="Pasternak Z."/>
            <person name="Pietrokovski S."/>
            <person name="Rotem O."/>
            <person name="Gophna U."/>
            <person name="Lurie-Weinberger M.N."/>
            <person name="Jurkevitch E."/>
        </authorList>
    </citation>
    <scope>NUCLEOTIDE SEQUENCE [LARGE SCALE GENOMIC DNA]</scope>
    <source>
        <strain evidence="8 9">JSS</strain>
    </source>
</reference>
<dbReference type="Proteomes" id="UP000012040">
    <property type="component" value="Chromosome"/>
</dbReference>
<dbReference type="Gene3D" id="1.10.287.3510">
    <property type="match status" value="1"/>
</dbReference>
<dbReference type="STRING" id="1184267.A11Q_168"/>
<dbReference type="eggNOG" id="COG1006">
    <property type="taxonomic scope" value="Bacteria"/>
</dbReference>
<evidence type="ECO:0000256" key="4">
    <source>
        <dbReference type="ARBA" id="ARBA00022692"/>
    </source>
</evidence>
<comment type="similarity">
    <text evidence="2">Belongs to the CPA3 antiporters (TC 2.A.63) subunit C family.</text>
</comment>
<dbReference type="AlphaFoldDB" id="M4V5C6"/>
<keyword evidence="9" id="KW-1185">Reference proteome</keyword>
<sequence>MISILSLACGVLAAAGTYLLLRRRLFDFLIGVTLIGHAVNLAIFVASNSQSKAAPIMNSGQMVLPTVAMDPVPQALILTAIVISFGTMALLAVLVRTSLKKSNLQMLDEVKTIKKGVS</sequence>
<keyword evidence="3" id="KW-1003">Cell membrane</keyword>
<dbReference type="PATRIC" id="fig|1184267.3.peg.171"/>
<dbReference type="PANTHER" id="PTHR34583:SF2">
    <property type="entry name" value="ANTIPORTER SUBUNIT MNHC2-RELATED"/>
    <property type="match status" value="1"/>
</dbReference>
<dbReference type="EMBL" id="CP003537">
    <property type="protein sequence ID" value="AGH94388.1"/>
    <property type="molecule type" value="Genomic_DNA"/>
</dbReference>
<name>M4V5C6_9BACT</name>
<dbReference type="InterPro" id="IPR039428">
    <property type="entry name" value="NUOK/Mnh_C1-like"/>
</dbReference>
<comment type="subcellular location">
    <subcellularLocation>
        <location evidence="1">Cell membrane</location>
        <topology evidence="1">Multi-pass membrane protein</topology>
    </subcellularLocation>
</comment>
<evidence type="ECO:0000313" key="8">
    <source>
        <dbReference type="EMBL" id="AGH94388.1"/>
    </source>
</evidence>